<evidence type="ECO:0000313" key="2">
    <source>
        <dbReference type="EMBL" id="ONU77757.1"/>
    </source>
</evidence>
<gene>
    <name evidence="2" type="ORF">A8E72_30705</name>
</gene>
<proteinExistence type="predicted"/>
<feature type="signal peptide" evidence="1">
    <location>
        <begin position="1"/>
        <end position="22"/>
    </location>
</feature>
<evidence type="ECO:0000256" key="1">
    <source>
        <dbReference type="SAM" id="SignalP"/>
    </source>
</evidence>
<evidence type="ECO:0000313" key="3">
    <source>
        <dbReference type="Proteomes" id="UP000188543"/>
    </source>
</evidence>
<dbReference type="RefSeq" id="WP_077176636.1">
    <property type="nucleotide sequence ID" value="NZ_MUTB01000063.1"/>
</dbReference>
<comment type="caution">
    <text evidence="2">The sequence shown here is derived from an EMBL/GenBank/DDBJ whole genome shotgun (WGS) entry which is preliminary data.</text>
</comment>
<dbReference type="AlphaFoldDB" id="A0A1V2VV76"/>
<name>A0A1V2VV76_9BURK</name>
<accession>A0A1V2VV76</accession>
<keyword evidence="1" id="KW-0732">Signal</keyword>
<dbReference type="Proteomes" id="UP000188543">
    <property type="component" value="Unassembled WGS sequence"/>
</dbReference>
<reference evidence="2 3" key="1">
    <citation type="submission" date="2016-08" db="EMBL/GenBank/DDBJ databases">
        <authorList>
            <person name="Seilhamer J.J."/>
        </authorList>
    </citation>
    <scope>NUCLEOTIDE SEQUENCE [LARGE SCALE GENOMIC DNA]</scope>
    <source>
        <strain evidence="2 3">VC14762</strain>
    </source>
</reference>
<dbReference type="EMBL" id="MUTJ01000092">
    <property type="protein sequence ID" value="ONU77757.1"/>
    <property type="molecule type" value="Genomic_DNA"/>
</dbReference>
<protein>
    <recommendedName>
        <fullName evidence="4">DUF2845 domain-containing protein</fullName>
    </recommendedName>
</protein>
<sequence>MLKKYAAAVIMTAICSLSNAQAAPNQAPVKGGLCYGTPQALNCEHLGKVTVKEIYEKGWRVVAYVKEGPNTVTVVIEEQR</sequence>
<organism evidence="2 3">
    <name type="scientific">Burkholderia cenocepacia</name>
    <dbReference type="NCBI Taxonomy" id="95486"/>
    <lineage>
        <taxon>Bacteria</taxon>
        <taxon>Pseudomonadati</taxon>
        <taxon>Pseudomonadota</taxon>
        <taxon>Betaproteobacteria</taxon>
        <taxon>Burkholderiales</taxon>
        <taxon>Burkholderiaceae</taxon>
        <taxon>Burkholderia</taxon>
        <taxon>Burkholderia cepacia complex</taxon>
    </lineage>
</organism>
<evidence type="ECO:0008006" key="4">
    <source>
        <dbReference type="Google" id="ProtNLM"/>
    </source>
</evidence>
<feature type="chain" id="PRO_5013387708" description="DUF2845 domain-containing protein" evidence="1">
    <location>
        <begin position="23"/>
        <end position="80"/>
    </location>
</feature>